<evidence type="ECO:0000313" key="2">
    <source>
        <dbReference type="EMBL" id="CAI6094771.1"/>
    </source>
</evidence>
<dbReference type="Pfam" id="PF11905">
    <property type="entry name" value="DUF3425"/>
    <property type="match status" value="1"/>
</dbReference>
<name>A0AA35Q5L3_9HYPO</name>
<accession>A0AA35Q5L3</accession>
<dbReference type="InterPro" id="IPR021833">
    <property type="entry name" value="DUF3425"/>
</dbReference>
<protein>
    <recommendedName>
        <fullName evidence="4">BZIP domain-containing protein</fullName>
    </recommendedName>
</protein>
<dbReference type="Proteomes" id="UP001160390">
    <property type="component" value="Unassembled WGS sequence"/>
</dbReference>
<organism evidence="2 3">
    <name type="scientific">Clonostachys chloroleuca</name>
    <dbReference type="NCBI Taxonomy" id="1926264"/>
    <lineage>
        <taxon>Eukaryota</taxon>
        <taxon>Fungi</taxon>
        <taxon>Dikarya</taxon>
        <taxon>Ascomycota</taxon>
        <taxon>Pezizomycotina</taxon>
        <taxon>Sordariomycetes</taxon>
        <taxon>Hypocreomycetidae</taxon>
        <taxon>Hypocreales</taxon>
        <taxon>Bionectriaceae</taxon>
        <taxon>Clonostachys</taxon>
    </lineage>
</organism>
<feature type="compositionally biased region" description="Basic residues" evidence="1">
    <location>
        <begin position="10"/>
        <end position="27"/>
    </location>
</feature>
<dbReference type="AlphaFoldDB" id="A0AA35Q5L3"/>
<evidence type="ECO:0000313" key="3">
    <source>
        <dbReference type="Proteomes" id="UP001160390"/>
    </source>
</evidence>
<dbReference type="PANTHER" id="PTHR38116:SF1">
    <property type="entry name" value="BZIP DOMAIN-CONTAINING PROTEIN"/>
    <property type="match status" value="1"/>
</dbReference>
<reference evidence="2" key="1">
    <citation type="submission" date="2023-01" db="EMBL/GenBank/DDBJ databases">
        <authorList>
            <person name="Piombo E."/>
        </authorList>
    </citation>
    <scope>NUCLEOTIDE SEQUENCE</scope>
</reference>
<feature type="compositionally biased region" description="Basic and acidic residues" evidence="1">
    <location>
        <begin position="28"/>
        <end position="51"/>
    </location>
</feature>
<evidence type="ECO:0000256" key="1">
    <source>
        <dbReference type="SAM" id="MobiDB-lite"/>
    </source>
</evidence>
<comment type="caution">
    <text evidence="2">The sequence shown here is derived from an EMBL/GenBank/DDBJ whole genome shotgun (WGS) entry which is preliminary data.</text>
</comment>
<sequence>MSADEATQAKQRRKLQNRVNQRARRSRLKGDDDKPRRPFEVTRWRLDDEKAVSGVRSGRHTNPATRHDDAQEQKGWSLETCRVPPLSAQDAALVEREPLLRLALPYLSRKTSPSQDHLLHLIHFNVLRAVFRLKFILATSTAFCIGGNTPGTEPQLVTIDDAHPSRATLVLTAHDEANGLPLSVRPTPLQSSKDHATWIDIIPFPAMRDTLIRYEAEYDQVEFGNDLVGDLVDFANVYQLQRPKQPRLPANKSSRSINETGTVAAGTRTGMIVWGEPHCPENWEVTLGFLHKWPWALAGCQPLLDSSNRWRALRGEEPLPQIDPPIDVKYSALEH</sequence>
<evidence type="ECO:0008006" key="4">
    <source>
        <dbReference type="Google" id="ProtNLM"/>
    </source>
</evidence>
<gene>
    <name evidence="2" type="ORF">CCHLO57077_00012181</name>
</gene>
<feature type="region of interest" description="Disordered" evidence="1">
    <location>
        <begin position="1"/>
        <end position="75"/>
    </location>
</feature>
<dbReference type="EMBL" id="CABFNP030001260">
    <property type="protein sequence ID" value="CAI6094771.1"/>
    <property type="molecule type" value="Genomic_DNA"/>
</dbReference>
<keyword evidence="3" id="KW-1185">Reference proteome</keyword>
<proteinExistence type="predicted"/>
<dbReference type="PANTHER" id="PTHR38116">
    <property type="entry name" value="CHROMOSOME 7, WHOLE GENOME SHOTGUN SEQUENCE"/>
    <property type="match status" value="1"/>
</dbReference>